<dbReference type="Gramene" id="PUZ73282">
    <property type="protein sequence ID" value="PUZ73282"/>
    <property type="gene ID" value="GQ55_2G461700"/>
</dbReference>
<protein>
    <submittedName>
        <fullName evidence="3">Uncharacterized protein</fullName>
    </submittedName>
</protein>
<evidence type="ECO:0000313" key="4">
    <source>
        <dbReference type="Proteomes" id="UP000244336"/>
    </source>
</evidence>
<keyword evidence="2" id="KW-0472">Membrane</keyword>
<sequence length="125" mass="13794">MYIPFLPTLGFEQSFSSVILFCFCNLLYVMRRGQGRVGGQRGKGRRWPRGSGGIASGAGEGNKDVAERNRLAHVLFAEQAWCTGLGGVRFFFEKKCWQVGELRRKIVPSLTPSIGLVSCGSDSKF</sequence>
<keyword evidence="2" id="KW-1133">Transmembrane helix</keyword>
<keyword evidence="2" id="KW-0812">Transmembrane</keyword>
<feature type="region of interest" description="Disordered" evidence="1">
    <location>
        <begin position="39"/>
        <end position="61"/>
    </location>
</feature>
<organism evidence="3 4">
    <name type="scientific">Panicum hallii var. hallii</name>
    <dbReference type="NCBI Taxonomy" id="1504633"/>
    <lineage>
        <taxon>Eukaryota</taxon>
        <taxon>Viridiplantae</taxon>
        <taxon>Streptophyta</taxon>
        <taxon>Embryophyta</taxon>
        <taxon>Tracheophyta</taxon>
        <taxon>Spermatophyta</taxon>
        <taxon>Magnoliopsida</taxon>
        <taxon>Liliopsida</taxon>
        <taxon>Poales</taxon>
        <taxon>Poaceae</taxon>
        <taxon>PACMAD clade</taxon>
        <taxon>Panicoideae</taxon>
        <taxon>Panicodae</taxon>
        <taxon>Paniceae</taxon>
        <taxon>Panicinae</taxon>
        <taxon>Panicum</taxon>
        <taxon>Panicum sect. Panicum</taxon>
    </lineage>
</organism>
<dbReference type="EMBL" id="CM009750">
    <property type="protein sequence ID" value="PUZ73282.1"/>
    <property type="molecule type" value="Genomic_DNA"/>
</dbReference>
<reference evidence="3 4" key="1">
    <citation type="submission" date="2018-04" db="EMBL/GenBank/DDBJ databases">
        <title>WGS assembly of Panicum hallii var. hallii HAL2.</title>
        <authorList>
            <person name="Lovell J."/>
            <person name="Jenkins J."/>
            <person name="Lowry D."/>
            <person name="Mamidi S."/>
            <person name="Sreedasyam A."/>
            <person name="Weng X."/>
            <person name="Barry K."/>
            <person name="Bonette J."/>
            <person name="Campitelli B."/>
            <person name="Daum C."/>
            <person name="Gordon S."/>
            <person name="Gould B."/>
            <person name="Lipzen A."/>
            <person name="MacQueen A."/>
            <person name="Palacio-Mejia J."/>
            <person name="Plott C."/>
            <person name="Shakirov E."/>
            <person name="Shu S."/>
            <person name="Yoshinaga Y."/>
            <person name="Zane M."/>
            <person name="Rokhsar D."/>
            <person name="Grimwood J."/>
            <person name="Schmutz J."/>
            <person name="Juenger T."/>
        </authorList>
    </citation>
    <scope>NUCLEOTIDE SEQUENCE [LARGE SCALE GENOMIC DNA]</scope>
    <source>
        <strain evidence="4">cv. HAL2</strain>
    </source>
</reference>
<evidence type="ECO:0000256" key="1">
    <source>
        <dbReference type="SAM" id="MobiDB-lite"/>
    </source>
</evidence>
<proteinExistence type="predicted"/>
<evidence type="ECO:0000256" key="2">
    <source>
        <dbReference type="SAM" id="Phobius"/>
    </source>
</evidence>
<dbReference type="AlphaFoldDB" id="A0A2T7EZM4"/>
<name>A0A2T7EZM4_9POAL</name>
<feature type="transmembrane region" description="Helical" evidence="2">
    <location>
        <begin position="14"/>
        <end position="31"/>
    </location>
</feature>
<dbReference type="Proteomes" id="UP000244336">
    <property type="component" value="Chromosome 2"/>
</dbReference>
<accession>A0A2T7EZM4</accession>
<keyword evidence="4" id="KW-1185">Reference proteome</keyword>
<evidence type="ECO:0000313" key="3">
    <source>
        <dbReference type="EMBL" id="PUZ73282.1"/>
    </source>
</evidence>
<gene>
    <name evidence="3" type="ORF">GQ55_2G461700</name>
</gene>
<feature type="compositionally biased region" description="Gly residues" evidence="1">
    <location>
        <begin position="50"/>
        <end position="60"/>
    </location>
</feature>